<evidence type="ECO:0000313" key="2">
    <source>
        <dbReference type="Proteomes" id="UP000238326"/>
    </source>
</evidence>
<protein>
    <submittedName>
        <fullName evidence="1">Uncharacterized protein</fullName>
    </submittedName>
</protein>
<dbReference type="EMBL" id="PVLR01000082">
    <property type="protein sequence ID" value="PRD67271.1"/>
    <property type="molecule type" value="Genomic_DNA"/>
</dbReference>
<accession>A0A2S9K9Z8</accession>
<keyword evidence="2" id="KW-1185">Reference proteome</keyword>
<evidence type="ECO:0000313" key="1">
    <source>
        <dbReference type="EMBL" id="PRD67271.1"/>
    </source>
</evidence>
<dbReference type="OrthoDB" id="9256080at2"/>
<comment type="caution">
    <text evidence="1">The sequence shown here is derived from an EMBL/GenBank/DDBJ whole genome shotgun (WGS) entry which is preliminary data.</text>
</comment>
<proteinExistence type="predicted"/>
<organism evidence="1 2">
    <name type="scientific">Malikia spinosa</name>
    <dbReference type="NCBI Taxonomy" id="86180"/>
    <lineage>
        <taxon>Bacteria</taxon>
        <taxon>Pseudomonadati</taxon>
        <taxon>Pseudomonadota</taxon>
        <taxon>Betaproteobacteria</taxon>
        <taxon>Burkholderiales</taxon>
        <taxon>Comamonadaceae</taxon>
        <taxon>Malikia</taxon>
    </lineage>
</organism>
<dbReference type="RefSeq" id="WP_105731141.1">
    <property type="nucleotide sequence ID" value="NZ_PVLR01000082.1"/>
</dbReference>
<name>A0A2S9K9Z8_9BURK</name>
<dbReference type="AlphaFoldDB" id="A0A2S9K9Z8"/>
<reference evidence="1 2" key="1">
    <citation type="submission" date="2018-03" db="EMBL/GenBank/DDBJ databases">
        <title>Comparative genomics illustrates the genes involved in a hyperalkaliphilic mechanisms of Serpentinomonas isolated from highly-alkaline calcium-rich serpentinized springs.</title>
        <authorList>
            <person name="Suzuki S."/>
            <person name="Ishii S."/>
            <person name="Walworth N."/>
            <person name="Bird L."/>
            <person name="Kuenen J.G."/>
            <person name="Nealson K.H."/>
        </authorList>
    </citation>
    <scope>NUCLEOTIDE SEQUENCE [LARGE SCALE GENOMIC DNA]</scope>
    <source>
        <strain evidence="1 2">83</strain>
    </source>
</reference>
<dbReference type="Proteomes" id="UP000238326">
    <property type="component" value="Unassembled WGS sequence"/>
</dbReference>
<gene>
    <name evidence="1" type="ORF">C6P61_17310</name>
</gene>
<sequence>MRYVENEGALYRIAGPSNAFPNEVWSPGEKKFVPYEGDVPKPVSWGQDVPKEEAESFIQECGGQP</sequence>